<gene>
    <name evidence="1" type="ORF">CEXT_146441</name>
</gene>
<dbReference type="Proteomes" id="UP001054945">
    <property type="component" value="Unassembled WGS sequence"/>
</dbReference>
<accession>A0AAV4MI03</accession>
<keyword evidence="2" id="KW-1185">Reference proteome</keyword>
<evidence type="ECO:0000313" key="1">
    <source>
        <dbReference type="EMBL" id="GIX71646.1"/>
    </source>
</evidence>
<dbReference type="AlphaFoldDB" id="A0AAV4MI03"/>
<comment type="caution">
    <text evidence="1">The sequence shown here is derived from an EMBL/GenBank/DDBJ whole genome shotgun (WGS) entry which is preliminary data.</text>
</comment>
<sequence>MVNDNCYSYSRLPAAFRSGMRHSLELRKREESFWQPARVTSRRFYIGPPSWKRQPAFCYSGTNPGGNSWHFDAQVA</sequence>
<evidence type="ECO:0000313" key="2">
    <source>
        <dbReference type="Proteomes" id="UP001054945"/>
    </source>
</evidence>
<name>A0AAV4MI03_CAEEX</name>
<protein>
    <submittedName>
        <fullName evidence="1">Uncharacterized protein</fullName>
    </submittedName>
</protein>
<dbReference type="EMBL" id="BPLR01002242">
    <property type="protein sequence ID" value="GIX71646.1"/>
    <property type="molecule type" value="Genomic_DNA"/>
</dbReference>
<proteinExistence type="predicted"/>
<reference evidence="1 2" key="1">
    <citation type="submission" date="2021-06" db="EMBL/GenBank/DDBJ databases">
        <title>Caerostris extrusa draft genome.</title>
        <authorList>
            <person name="Kono N."/>
            <person name="Arakawa K."/>
        </authorList>
    </citation>
    <scope>NUCLEOTIDE SEQUENCE [LARGE SCALE GENOMIC DNA]</scope>
</reference>
<organism evidence="1 2">
    <name type="scientific">Caerostris extrusa</name>
    <name type="common">Bark spider</name>
    <name type="synonym">Caerostris bankana</name>
    <dbReference type="NCBI Taxonomy" id="172846"/>
    <lineage>
        <taxon>Eukaryota</taxon>
        <taxon>Metazoa</taxon>
        <taxon>Ecdysozoa</taxon>
        <taxon>Arthropoda</taxon>
        <taxon>Chelicerata</taxon>
        <taxon>Arachnida</taxon>
        <taxon>Araneae</taxon>
        <taxon>Araneomorphae</taxon>
        <taxon>Entelegynae</taxon>
        <taxon>Araneoidea</taxon>
        <taxon>Araneidae</taxon>
        <taxon>Caerostris</taxon>
    </lineage>
</organism>